<feature type="region of interest" description="Disordered" evidence="2">
    <location>
        <begin position="539"/>
        <end position="593"/>
    </location>
</feature>
<gene>
    <name evidence="4" type="ORF">GGX14DRAFT_578631</name>
</gene>
<name>A0AAD6Y134_9AGAR</name>
<reference evidence="4" key="1">
    <citation type="submission" date="2023-03" db="EMBL/GenBank/DDBJ databases">
        <title>Massive genome expansion in bonnet fungi (Mycena s.s.) driven by repeated elements and novel gene families across ecological guilds.</title>
        <authorList>
            <consortium name="Lawrence Berkeley National Laboratory"/>
            <person name="Harder C.B."/>
            <person name="Miyauchi S."/>
            <person name="Viragh M."/>
            <person name="Kuo A."/>
            <person name="Thoen E."/>
            <person name="Andreopoulos B."/>
            <person name="Lu D."/>
            <person name="Skrede I."/>
            <person name="Drula E."/>
            <person name="Henrissat B."/>
            <person name="Morin E."/>
            <person name="Kohler A."/>
            <person name="Barry K."/>
            <person name="LaButti K."/>
            <person name="Morin E."/>
            <person name="Salamov A."/>
            <person name="Lipzen A."/>
            <person name="Mereny Z."/>
            <person name="Hegedus B."/>
            <person name="Baldrian P."/>
            <person name="Stursova M."/>
            <person name="Weitz H."/>
            <person name="Taylor A."/>
            <person name="Grigoriev I.V."/>
            <person name="Nagy L.G."/>
            <person name="Martin F."/>
            <person name="Kauserud H."/>
        </authorList>
    </citation>
    <scope>NUCLEOTIDE SEQUENCE</scope>
    <source>
        <strain evidence="4">9144</strain>
    </source>
</reference>
<dbReference type="Proteomes" id="UP001219525">
    <property type="component" value="Unassembled WGS sequence"/>
</dbReference>
<evidence type="ECO:0000313" key="4">
    <source>
        <dbReference type="EMBL" id="KAJ7191759.1"/>
    </source>
</evidence>
<dbReference type="EMBL" id="JARJCW010000128">
    <property type="protein sequence ID" value="KAJ7191759.1"/>
    <property type="molecule type" value="Genomic_DNA"/>
</dbReference>
<keyword evidence="5" id="KW-1185">Reference proteome</keyword>
<feature type="region of interest" description="Disordered" evidence="2">
    <location>
        <begin position="304"/>
        <end position="324"/>
    </location>
</feature>
<keyword evidence="1" id="KW-0539">Nucleus</keyword>
<comment type="caution">
    <text evidence="4">The sequence shown here is derived from an EMBL/GenBank/DDBJ whole genome shotgun (WGS) entry which is preliminary data.</text>
</comment>
<dbReference type="PROSITE" id="PS50118">
    <property type="entry name" value="HMG_BOX_2"/>
    <property type="match status" value="1"/>
</dbReference>
<feature type="region of interest" description="Disordered" evidence="2">
    <location>
        <begin position="134"/>
        <end position="190"/>
    </location>
</feature>
<organism evidence="4 5">
    <name type="scientific">Mycena pura</name>
    <dbReference type="NCBI Taxonomy" id="153505"/>
    <lineage>
        <taxon>Eukaryota</taxon>
        <taxon>Fungi</taxon>
        <taxon>Dikarya</taxon>
        <taxon>Basidiomycota</taxon>
        <taxon>Agaricomycotina</taxon>
        <taxon>Agaricomycetes</taxon>
        <taxon>Agaricomycetidae</taxon>
        <taxon>Agaricales</taxon>
        <taxon>Marasmiineae</taxon>
        <taxon>Mycenaceae</taxon>
        <taxon>Mycena</taxon>
    </lineage>
</organism>
<evidence type="ECO:0000256" key="1">
    <source>
        <dbReference type="PROSITE-ProRule" id="PRU00267"/>
    </source>
</evidence>
<feature type="compositionally biased region" description="Low complexity" evidence="2">
    <location>
        <begin position="304"/>
        <end position="318"/>
    </location>
</feature>
<dbReference type="GO" id="GO:0005634">
    <property type="term" value="C:nucleus"/>
    <property type="evidence" value="ECO:0007669"/>
    <property type="project" value="UniProtKB-UniRule"/>
</dbReference>
<feature type="region of interest" description="Disordered" evidence="2">
    <location>
        <begin position="1"/>
        <end position="21"/>
    </location>
</feature>
<accession>A0AAD6Y134</accession>
<dbReference type="AlphaFoldDB" id="A0AAD6Y134"/>
<keyword evidence="1" id="KW-0238">DNA-binding</keyword>
<feature type="region of interest" description="Disordered" evidence="2">
    <location>
        <begin position="208"/>
        <end position="237"/>
    </location>
</feature>
<dbReference type="SMART" id="SM00398">
    <property type="entry name" value="HMG"/>
    <property type="match status" value="1"/>
</dbReference>
<protein>
    <recommendedName>
        <fullName evidence="3">HMG box domain-containing protein</fullName>
    </recommendedName>
</protein>
<dbReference type="Gene3D" id="1.10.30.10">
    <property type="entry name" value="High mobility group box domain"/>
    <property type="match status" value="1"/>
</dbReference>
<dbReference type="GO" id="GO:0003677">
    <property type="term" value="F:DNA binding"/>
    <property type="evidence" value="ECO:0007669"/>
    <property type="project" value="UniProtKB-UniRule"/>
</dbReference>
<feature type="compositionally biased region" description="Basic residues" evidence="2">
    <location>
        <begin position="583"/>
        <end position="593"/>
    </location>
</feature>
<proteinExistence type="predicted"/>
<feature type="DNA-binding region" description="HMG box" evidence="1">
    <location>
        <begin position="80"/>
        <end position="147"/>
    </location>
</feature>
<dbReference type="InterPro" id="IPR036910">
    <property type="entry name" value="HMG_box_dom_sf"/>
</dbReference>
<feature type="domain" description="HMG box" evidence="3">
    <location>
        <begin position="80"/>
        <end position="147"/>
    </location>
</feature>
<dbReference type="CDD" id="cd01389">
    <property type="entry name" value="HMG-box_ROX1-like"/>
    <property type="match status" value="1"/>
</dbReference>
<feature type="compositionally biased region" description="Polar residues" evidence="2">
    <location>
        <begin position="178"/>
        <end position="188"/>
    </location>
</feature>
<dbReference type="InterPro" id="IPR009071">
    <property type="entry name" value="HMG_box_dom"/>
</dbReference>
<sequence length="593" mass="62213">MSSESAARPPQATPGAAALPPSPGIFSATLHGFTFPDPRVPSCTGNTSALLFHNDGYHTISALAPTLEPVLSTFAPAHRVRRPRNSFMLFRSWCCKENAHGRTQPRANLNDSIRAQWKALSSEQREWWKARAEEEKKEHAARHPGYKYRPQPKVKNGASAAASTTARRRSRAALQHGSGASVSRSPPRQASHLPNVAVLCTFDPPSAPTTSPLARPADEVLSPASNGSQVWASPSLPPPANNPAPLLNMRPLNIPAYRPSGTYAPSPLSPSFGRVPFSNWHSSTPVHGPSTPYTPFSASSFNGTPSLGTSPSSISGSLPPSPYTPAPPSFRLPPPYLASPCGTATPGDRVAAPAYPNYGLGLGCEPPFDSSATGALEAGYSPAQADFIAAMTPAQYSHSTPTSTRPHHEAMQPAIPSSGIFSHGGDGPVHTYPPSAACPDCGLASAATGGLEAGYSPAPLPPQPAQANFFDATSPAQYGHSTPTPMRPHHEVMQSTMPSSGIFSHGGDGPMHTYPPDAFAAASHAGAYYARRGRGHALAGDPGANYPRTPPAHGWDRTRTGGPLPRAPQAPYFPGAASTPPRASRRPGAHQRF</sequence>
<dbReference type="SUPFAM" id="SSF47095">
    <property type="entry name" value="HMG-box"/>
    <property type="match status" value="1"/>
</dbReference>
<evidence type="ECO:0000259" key="3">
    <source>
        <dbReference type="PROSITE" id="PS50118"/>
    </source>
</evidence>
<feature type="compositionally biased region" description="Basic residues" evidence="2">
    <location>
        <begin position="139"/>
        <end position="152"/>
    </location>
</feature>
<evidence type="ECO:0000313" key="5">
    <source>
        <dbReference type="Proteomes" id="UP001219525"/>
    </source>
</evidence>
<dbReference type="Pfam" id="PF00505">
    <property type="entry name" value="HMG_box"/>
    <property type="match status" value="1"/>
</dbReference>
<evidence type="ECO:0000256" key="2">
    <source>
        <dbReference type="SAM" id="MobiDB-lite"/>
    </source>
</evidence>